<evidence type="ECO:0000256" key="6">
    <source>
        <dbReference type="ARBA" id="ARBA00022989"/>
    </source>
</evidence>
<feature type="transmembrane region" description="Helical" evidence="8">
    <location>
        <begin position="357"/>
        <end position="376"/>
    </location>
</feature>
<evidence type="ECO:0000256" key="8">
    <source>
        <dbReference type="SAM" id="Phobius"/>
    </source>
</evidence>
<feature type="transmembrane region" description="Helical" evidence="8">
    <location>
        <begin position="469"/>
        <end position="487"/>
    </location>
</feature>
<dbReference type="AlphaFoldDB" id="A0A2H0TCW6"/>
<reference evidence="11" key="1">
    <citation type="submission" date="2017-09" db="EMBL/GenBank/DDBJ databases">
        <title>Depth-based differentiation of microbial function through sediment-hosted aquifers and enrichment of novel symbionts in the deep terrestrial subsurface.</title>
        <authorList>
            <person name="Probst A.J."/>
            <person name="Ladd B."/>
            <person name="Jarett J.K."/>
            <person name="Geller-Mcgrath D.E."/>
            <person name="Sieber C.M.K."/>
            <person name="Emerson J.B."/>
            <person name="Anantharaman K."/>
            <person name="Thomas B.C."/>
            <person name="Malmstrom R."/>
            <person name="Stieglmeier M."/>
            <person name="Klingl A."/>
            <person name="Woyke T."/>
            <person name="Ryan C.M."/>
            <person name="Banfield J.F."/>
        </authorList>
    </citation>
    <scope>NUCLEOTIDE SEQUENCE [LARGE SCALE GENOMIC DNA]</scope>
</reference>
<evidence type="ECO:0000256" key="1">
    <source>
        <dbReference type="ARBA" id="ARBA00004651"/>
    </source>
</evidence>
<feature type="transmembrane region" description="Helical" evidence="8">
    <location>
        <begin position="210"/>
        <end position="228"/>
    </location>
</feature>
<dbReference type="GO" id="GO:0016763">
    <property type="term" value="F:pentosyltransferase activity"/>
    <property type="evidence" value="ECO:0007669"/>
    <property type="project" value="TreeGrafter"/>
</dbReference>
<dbReference type="Proteomes" id="UP000231503">
    <property type="component" value="Unassembled WGS sequence"/>
</dbReference>
<dbReference type="GO" id="GO:0005886">
    <property type="term" value="C:plasma membrane"/>
    <property type="evidence" value="ECO:0007669"/>
    <property type="project" value="UniProtKB-SubCell"/>
</dbReference>
<dbReference type="InterPro" id="IPR038731">
    <property type="entry name" value="RgtA/B/C-like"/>
</dbReference>
<keyword evidence="5 8" id="KW-0812">Transmembrane</keyword>
<dbReference type="InterPro" id="IPR050297">
    <property type="entry name" value="LipidA_mod_glycosyltrf_83"/>
</dbReference>
<evidence type="ECO:0000313" key="10">
    <source>
        <dbReference type="EMBL" id="PIR69408.1"/>
    </source>
</evidence>
<evidence type="ECO:0000256" key="7">
    <source>
        <dbReference type="ARBA" id="ARBA00023136"/>
    </source>
</evidence>
<comment type="subcellular location">
    <subcellularLocation>
        <location evidence="1">Cell membrane</location>
        <topology evidence="1">Multi-pass membrane protein</topology>
    </subcellularLocation>
</comment>
<feature type="transmembrane region" description="Helical" evidence="8">
    <location>
        <begin position="388"/>
        <end position="408"/>
    </location>
</feature>
<name>A0A2H0TCW6_9BACT</name>
<evidence type="ECO:0000313" key="11">
    <source>
        <dbReference type="Proteomes" id="UP000231503"/>
    </source>
</evidence>
<dbReference type="Pfam" id="PF13231">
    <property type="entry name" value="PMT_2"/>
    <property type="match status" value="1"/>
</dbReference>
<keyword evidence="2" id="KW-1003">Cell membrane</keyword>
<dbReference type="PANTHER" id="PTHR33908">
    <property type="entry name" value="MANNOSYLTRANSFERASE YKCB-RELATED"/>
    <property type="match status" value="1"/>
</dbReference>
<evidence type="ECO:0000256" key="4">
    <source>
        <dbReference type="ARBA" id="ARBA00022679"/>
    </source>
</evidence>
<protein>
    <recommendedName>
        <fullName evidence="9">Glycosyltransferase RgtA/B/C/D-like domain-containing protein</fullName>
    </recommendedName>
</protein>
<evidence type="ECO:0000256" key="5">
    <source>
        <dbReference type="ARBA" id="ARBA00022692"/>
    </source>
</evidence>
<sequence>MINHRISHSIALFMLAALFVVTLFSALPESAIMDELAHIPASYSYIAEQDYRLNPEHPPLAKDLAGIPLLFLHLNFPTDIPAWETDVNGQWIMGSVFLYESGNNPDQILFWARLPLMLLAMLFGWLFYRWASSLYGEKVGLLSLFFFVTSPTIIAHARYVTTDLAAAFAFFIGLASFFRYLSSSTKKNLCIAGVAFGVAQLLKFSLVLLIPLFVVLGTLWILLAHLDHMRSLSSFPKRLVHFLKHEARLLGNLILIGLIGLVLIYAVYAFHVWHYPPDIQIRDMQSNLKDVRFQPVAQTLIQLSEVPLLRPLTQYAHGLLMVVNRGTHGNTTYFLGEVTNNGWLDYFPVAYLLKEQLAFHLLTVLALILFLVMVARSHEKAVSSTLEWMRDNFVLTGSGLFVVIYWISSIASPLNIGVRHVLPTFPFIFLIVAREIVRWTHHVTFTDPQTIREWLISLYEMMMKRIPKFLCVSILLLWMAGTVLFAFPNYLSYYNALAGGTDNGYSYIVDSNYDWGQDLKRLKAFVDEQEISHIRLNYFGGGSPRYYLGDAYEEWYSAKGEPDGGWFAISITLRQTAWGTTVKGFDIPKQDRYDWLRGKTPIARAGKSIFIYNLDN</sequence>
<feature type="transmembrane region" description="Helical" evidence="8">
    <location>
        <begin position="249"/>
        <end position="268"/>
    </location>
</feature>
<feature type="transmembrane region" description="Helical" evidence="8">
    <location>
        <begin position="108"/>
        <end position="127"/>
    </location>
</feature>
<keyword evidence="4" id="KW-0808">Transferase</keyword>
<evidence type="ECO:0000256" key="3">
    <source>
        <dbReference type="ARBA" id="ARBA00022676"/>
    </source>
</evidence>
<proteinExistence type="predicted"/>
<evidence type="ECO:0000259" key="9">
    <source>
        <dbReference type="Pfam" id="PF13231"/>
    </source>
</evidence>
<comment type="caution">
    <text evidence="10">The sequence shown here is derived from an EMBL/GenBank/DDBJ whole genome shotgun (WGS) entry which is preliminary data.</text>
</comment>
<evidence type="ECO:0000256" key="2">
    <source>
        <dbReference type="ARBA" id="ARBA00022475"/>
    </source>
</evidence>
<accession>A0A2H0TCW6</accession>
<keyword evidence="3" id="KW-0328">Glycosyltransferase</keyword>
<feature type="transmembrane region" description="Helical" evidence="8">
    <location>
        <begin position="164"/>
        <end position="181"/>
    </location>
</feature>
<dbReference type="GO" id="GO:0009103">
    <property type="term" value="P:lipopolysaccharide biosynthetic process"/>
    <property type="evidence" value="ECO:0007669"/>
    <property type="project" value="UniProtKB-ARBA"/>
</dbReference>
<keyword evidence="7 8" id="KW-0472">Membrane</keyword>
<feature type="transmembrane region" description="Helical" evidence="8">
    <location>
        <begin position="139"/>
        <end position="158"/>
    </location>
</feature>
<gene>
    <name evidence="10" type="ORF">COU47_03495</name>
</gene>
<dbReference type="EMBL" id="PFCO01000008">
    <property type="protein sequence ID" value="PIR69408.1"/>
    <property type="molecule type" value="Genomic_DNA"/>
</dbReference>
<dbReference type="PANTHER" id="PTHR33908:SF11">
    <property type="entry name" value="MEMBRANE PROTEIN"/>
    <property type="match status" value="1"/>
</dbReference>
<keyword evidence="6 8" id="KW-1133">Transmembrane helix</keyword>
<feature type="domain" description="Glycosyltransferase RgtA/B/C/D-like" evidence="9">
    <location>
        <begin position="112"/>
        <end position="220"/>
    </location>
</feature>
<organism evidence="10 11">
    <name type="scientific">Candidatus Niyogibacteria bacterium CG10_big_fil_rev_8_21_14_0_10_46_36</name>
    <dbReference type="NCBI Taxonomy" id="1974726"/>
    <lineage>
        <taxon>Bacteria</taxon>
        <taxon>Candidatus Niyogiibacteriota</taxon>
    </lineage>
</organism>